<evidence type="ECO:0000313" key="15">
    <source>
        <dbReference type="EMBL" id="OBX80677.1"/>
    </source>
</evidence>
<evidence type="ECO:0000256" key="9">
    <source>
        <dbReference type="ARBA" id="ARBA00022691"/>
    </source>
</evidence>
<dbReference type="EC" id="2.1.1.193" evidence="3 12"/>
<keyword evidence="6 12" id="KW-0698">rRNA processing</keyword>
<evidence type="ECO:0000256" key="12">
    <source>
        <dbReference type="PIRNR" id="PIRNR015601"/>
    </source>
</evidence>
<keyword evidence="8 12" id="KW-0808">Transferase</keyword>
<reference evidence="15 16" key="1">
    <citation type="submission" date="2016-06" db="EMBL/GenBank/DDBJ databases">
        <title>Draft genome of Moraxella atlantae CCUG 66109.</title>
        <authorList>
            <person name="Salva-Serra F."/>
            <person name="Engstrom-Jakobsson H."/>
            <person name="Thorell K."/>
            <person name="Gonzales-Siles L."/>
            <person name="Karlsson R."/>
            <person name="Boulund F."/>
            <person name="Engstrand L."/>
            <person name="Kristiansson E."/>
            <person name="Moore E."/>
        </authorList>
    </citation>
    <scope>NUCLEOTIDE SEQUENCE [LARGE SCALE GENOMIC DNA]</scope>
    <source>
        <strain evidence="15 16">CCUG 66109</strain>
    </source>
</reference>
<dbReference type="Gene3D" id="3.40.1280.10">
    <property type="match status" value="1"/>
</dbReference>
<dbReference type="GO" id="GO:0070042">
    <property type="term" value="F:rRNA (uridine-N3-)-methyltransferase activity"/>
    <property type="evidence" value="ECO:0007669"/>
    <property type="project" value="TreeGrafter"/>
</dbReference>
<dbReference type="GO" id="GO:0005737">
    <property type="term" value="C:cytoplasm"/>
    <property type="evidence" value="ECO:0007669"/>
    <property type="project" value="UniProtKB-SubCell"/>
</dbReference>
<evidence type="ECO:0000256" key="6">
    <source>
        <dbReference type="ARBA" id="ARBA00022552"/>
    </source>
</evidence>
<evidence type="ECO:0000256" key="11">
    <source>
        <dbReference type="ARBA" id="ARBA00047944"/>
    </source>
</evidence>
<feature type="domain" description="Ribosomal RNA small subunit methyltransferase E PUA-like" evidence="14">
    <location>
        <begin position="32"/>
        <end position="78"/>
    </location>
</feature>
<evidence type="ECO:0000256" key="7">
    <source>
        <dbReference type="ARBA" id="ARBA00022603"/>
    </source>
</evidence>
<dbReference type="InterPro" id="IPR029028">
    <property type="entry name" value="Alpha/beta_knot_MTases"/>
</dbReference>
<evidence type="ECO:0000259" key="13">
    <source>
        <dbReference type="Pfam" id="PF04452"/>
    </source>
</evidence>
<dbReference type="OrthoDB" id="9815641at2"/>
<dbReference type="PIRSF" id="PIRSF015601">
    <property type="entry name" value="MTase_slr0722"/>
    <property type="match status" value="1"/>
</dbReference>
<comment type="catalytic activity">
    <reaction evidence="11 12">
        <text>uridine(1498) in 16S rRNA + S-adenosyl-L-methionine = N(3)-methyluridine(1498) in 16S rRNA + S-adenosyl-L-homocysteine + H(+)</text>
        <dbReference type="Rhea" id="RHEA:42920"/>
        <dbReference type="Rhea" id="RHEA-COMP:10283"/>
        <dbReference type="Rhea" id="RHEA-COMP:10284"/>
        <dbReference type="ChEBI" id="CHEBI:15378"/>
        <dbReference type="ChEBI" id="CHEBI:57856"/>
        <dbReference type="ChEBI" id="CHEBI:59789"/>
        <dbReference type="ChEBI" id="CHEBI:65315"/>
        <dbReference type="ChEBI" id="CHEBI:74502"/>
        <dbReference type="EC" id="2.1.1.193"/>
    </reaction>
</comment>
<keyword evidence="7 12" id="KW-0489">Methyltransferase</keyword>
<dbReference type="InterPro" id="IPR046886">
    <property type="entry name" value="RsmE_MTase_dom"/>
</dbReference>
<evidence type="ECO:0000256" key="10">
    <source>
        <dbReference type="ARBA" id="ARBA00025699"/>
    </source>
</evidence>
<organism evidence="15 16">
    <name type="scientific">Faucicola atlantae</name>
    <dbReference type="NCBI Taxonomy" id="34059"/>
    <lineage>
        <taxon>Bacteria</taxon>
        <taxon>Pseudomonadati</taxon>
        <taxon>Pseudomonadota</taxon>
        <taxon>Gammaproteobacteria</taxon>
        <taxon>Moraxellales</taxon>
        <taxon>Moraxellaceae</taxon>
        <taxon>Faucicola</taxon>
    </lineage>
</organism>
<dbReference type="STRING" id="34059.A9308_03345"/>
<dbReference type="EMBL" id="LZMZ01000005">
    <property type="protein sequence ID" value="OBX80677.1"/>
    <property type="molecule type" value="Genomic_DNA"/>
</dbReference>
<keyword evidence="9 12" id="KW-0949">S-adenosyl-L-methionine</keyword>
<dbReference type="InterPro" id="IPR006700">
    <property type="entry name" value="RsmE"/>
</dbReference>
<evidence type="ECO:0000256" key="4">
    <source>
        <dbReference type="ARBA" id="ARBA00013673"/>
    </source>
</evidence>
<proteinExistence type="inferred from homology"/>
<dbReference type="RefSeq" id="WP_067235008.1">
    <property type="nucleotide sequence ID" value="NZ_LZMZ01000005.1"/>
</dbReference>
<name>A0A1B8QFD0_9GAMM</name>
<evidence type="ECO:0000256" key="1">
    <source>
        <dbReference type="ARBA" id="ARBA00004496"/>
    </source>
</evidence>
<feature type="domain" description="Ribosomal RNA small subunit methyltransferase E methyltransferase" evidence="13">
    <location>
        <begin position="88"/>
        <end position="267"/>
    </location>
</feature>
<gene>
    <name evidence="15" type="ORF">A9308_03345</name>
</gene>
<evidence type="ECO:0000256" key="8">
    <source>
        <dbReference type="ARBA" id="ARBA00022679"/>
    </source>
</evidence>
<evidence type="ECO:0000259" key="14">
    <source>
        <dbReference type="Pfam" id="PF20260"/>
    </source>
</evidence>
<dbReference type="GO" id="GO:0070475">
    <property type="term" value="P:rRNA base methylation"/>
    <property type="evidence" value="ECO:0007669"/>
    <property type="project" value="TreeGrafter"/>
</dbReference>
<dbReference type="NCBIfam" id="TIGR00046">
    <property type="entry name" value="RsmE family RNA methyltransferase"/>
    <property type="match status" value="1"/>
</dbReference>
<evidence type="ECO:0000256" key="5">
    <source>
        <dbReference type="ARBA" id="ARBA00022490"/>
    </source>
</evidence>
<dbReference type="PANTHER" id="PTHR30027:SF3">
    <property type="entry name" value="16S RRNA (URACIL(1498)-N(3))-METHYLTRANSFERASE"/>
    <property type="match status" value="1"/>
</dbReference>
<comment type="caution">
    <text evidence="15">The sequence shown here is derived from an EMBL/GenBank/DDBJ whole genome shotgun (WGS) entry which is preliminary data.</text>
</comment>
<dbReference type="AlphaFoldDB" id="A0A1B8QFD0"/>
<accession>A0A1B8QFD0</accession>
<evidence type="ECO:0000256" key="3">
    <source>
        <dbReference type="ARBA" id="ARBA00012328"/>
    </source>
</evidence>
<dbReference type="InterPro" id="IPR015947">
    <property type="entry name" value="PUA-like_sf"/>
</dbReference>
<dbReference type="InterPro" id="IPR046887">
    <property type="entry name" value="RsmE_PUA-like"/>
</dbReference>
<dbReference type="Pfam" id="PF20260">
    <property type="entry name" value="PUA_4"/>
    <property type="match status" value="1"/>
</dbReference>
<dbReference type="InterPro" id="IPR029026">
    <property type="entry name" value="tRNA_m1G_MTases_N"/>
</dbReference>
<dbReference type="NCBIfam" id="NF008692">
    <property type="entry name" value="PRK11713.1-5"/>
    <property type="match status" value="1"/>
</dbReference>
<dbReference type="SUPFAM" id="SSF88697">
    <property type="entry name" value="PUA domain-like"/>
    <property type="match status" value="1"/>
</dbReference>
<comment type="function">
    <text evidence="10 12">Specifically methylates the N3 position of the uracil ring of uridine 1498 (m3U1498) in 16S rRNA. Acts on the fully assembled 30S ribosomal subunit.</text>
</comment>
<dbReference type="Proteomes" id="UP000092508">
    <property type="component" value="Unassembled WGS sequence"/>
</dbReference>
<comment type="similarity">
    <text evidence="2 12">Belongs to the RNA methyltransferase RsmE family.</text>
</comment>
<keyword evidence="5 12" id="KW-0963">Cytoplasm</keyword>
<evidence type="ECO:0000256" key="2">
    <source>
        <dbReference type="ARBA" id="ARBA00005528"/>
    </source>
</evidence>
<sequence length="282" mass="30908">MRRFFYDPTTKDTSTPDASTPNALKIGATFPLTPDIFQHWVKVLRAQVGEQALWFDGTGGEYRVTLSQIQKNAATVHVDEFFAIDRTLPFDVDVALVMSRGERMDYAIQKATEASVRRIQLLTSQHGEVRLKPEQIPKKLAHWQQVAIAACEQCGLNRVPKILPPLALADWLAISPSYHAHALKLVLAVPSAEGDTTAHATPRLIVQQFCQSSDPLIAAQFCLLIGAEGGLSAQEVQAALAIGFHPWQIGTRVLRTETAPVVALAALATWYEAAQIGKFTTT</sequence>
<evidence type="ECO:0000313" key="16">
    <source>
        <dbReference type="Proteomes" id="UP000092508"/>
    </source>
</evidence>
<comment type="subcellular location">
    <subcellularLocation>
        <location evidence="1 12">Cytoplasm</location>
    </subcellularLocation>
</comment>
<protein>
    <recommendedName>
        <fullName evidence="4 12">Ribosomal RNA small subunit methyltransferase E</fullName>
        <ecNumber evidence="3 12">2.1.1.193</ecNumber>
    </recommendedName>
</protein>
<dbReference type="CDD" id="cd18084">
    <property type="entry name" value="RsmE-like"/>
    <property type="match status" value="1"/>
</dbReference>
<dbReference type="PANTHER" id="PTHR30027">
    <property type="entry name" value="RIBOSOMAL RNA SMALL SUBUNIT METHYLTRANSFERASE E"/>
    <property type="match status" value="1"/>
</dbReference>
<dbReference type="Pfam" id="PF04452">
    <property type="entry name" value="Methyltrans_RNA"/>
    <property type="match status" value="1"/>
</dbReference>
<dbReference type="SUPFAM" id="SSF75217">
    <property type="entry name" value="alpha/beta knot"/>
    <property type="match status" value="1"/>
</dbReference>